<accession>A0ABU3BRB3</accession>
<proteinExistence type="inferred from homology"/>
<keyword evidence="4" id="KW-1185">Reference proteome</keyword>
<reference evidence="3 4" key="1">
    <citation type="submission" date="2023-09" db="EMBL/GenBank/DDBJ databases">
        <authorList>
            <person name="Rey-Velasco X."/>
        </authorList>
    </citation>
    <scope>NUCLEOTIDE SEQUENCE [LARGE SCALE GENOMIC DNA]</scope>
    <source>
        <strain evidence="3 4">F394</strain>
    </source>
</reference>
<dbReference type="EMBL" id="JAVRHT010000017">
    <property type="protein sequence ID" value="MDT0631831.1"/>
    <property type="molecule type" value="Genomic_DNA"/>
</dbReference>
<dbReference type="InterPro" id="IPR000120">
    <property type="entry name" value="Amidase"/>
</dbReference>
<dbReference type="Gene3D" id="3.90.1300.10">
    <property type="entry name" value="Amidase signature (AS) domain"/>
    <property type="match status" value="1"/>
</dbReference>
<evidence type="ECO:0000256" key="1">
    <source>
        <dbReference type="ARBA" id="ARBA00009199"/>
    </source>
</evidence>
<evidence type="ECO:0000313" key="4">
    <source>
        <dbReference type="Proteomes" id="UP001267426"/>
    </source>
</evidence>
<dbReference type="Proteomes" id="UP001267426">
    <property type="component" value="Unassembled WGS sequence"/>
</dbReference>
<organism evidence="3 4">
    <name type="scientific">Rubrivirga litoralis</name>
    <dbReference type="NCBI Taxonomy" id="3075598"/>
    <lineage>
        <taxon>Bacteria</taxon>
        <taxon>Pseudomonadati</taxon>
        <taxon>Rhodothermota</taxon>
        <taxon>Rhodothermia</taxon>
        <taxon>Rhodothermales</taxon>
        <taxon>Rubricoccaceae</taxon>
        <taxon>Rubrivirga</taxon>
    </lineage>
</organism>
<sequence length="501" mass="51950">MPLPLPEYDDLDATGLAALARRGDVSAAELADAALARAEARDLGAFAHLDPAAAVRRRAEAAPPGPFQGVPFAVKDLVHPVAGMPMREGSDALRHHVPTTDATLVQRYRAAGLVLLGKTTTPEFGLMGVTEPEAYGPTRNPWAPDRTPGGSSGGAAAAVAARVLPAADASDGGGSIRIPSGYSGLFGLKPSRGRVPDGPTVGEVWHGANASLPVTRTVRDAAAFLDAVAGPSPGDPVALPRPARPFADAVGEDPGRLRVGFSVRSPLGTDVDPACVEAVEDAAALLAELGHDVEEAAPEVDGRALARSYFMMYFGQVAASVRRAEAIAPGARRRVEPVTRLLAEVGERVSAAEYAASLDGWNVYARAVGRFHERYDLYLTPTTAVLAPHVGAQAPTATERLLAGAAARARAGRLLLKSGFVEQLVIERLADTPFTQLANLAGLPAMSVPLTQTAPLPGAPRGLPVGVQFVGRPASEAGLLRLAAQLEAARPWADRRPALVG</sequence>
<comment type="caution">
    <text evidence="3">The sequence shown here is derived from an EMBL/GenBank/DDBJ whole genome shotgun (WGS) entry which is preliminary data.</text>
</comment>
<name>A0ABU3BRB3_9BACT</name>
<dbReference type="Pfam" id="PF01425">
    <property type="entry name" value="Amidase"/>
    <property type="match status" value="1"/>
</dbReference>
<dbReference type="InterPro" id="IPR023631">
    <property type="entry name" value="Amidase_dom"/>
</dbReference>
<dbReference type="InterPro" id="IPR036928">
    <property type="entry name" value="AS_sf"/>
</dbReference>
<gene>
    <name evidence="3" type="ORF">RM540_08755</name>
</gene>
<dbReference type="RefSeq" id="WP_311663184.1">
    <property type="nucleotide sequence ID" value="NZ_JAVRHT010000017.1"/>
</dbReference>
<dbReference type="InterPro" id="IPR020556">
    <property type="entry name" value="Amidase_CS"/>
</dbReference>
<feature type="domain" description="Amidase" evidence="2">
    <location>
        <begin position="33"/>
        <end position="480"/>
    </location>
</feature>
<dbReference type="PANTHER" id="PTHR11895:SF7">
    <property type="entry name" value="GLUTAMYL-TRNA(GLN) AMIDOTRANSFERASE SUBUNIT A, MITOCHONDRIAL"/>
    <property type="match status" value="1"/>
</dbReference>
<protein>
    <submittedName>
        <fullName evidence="3">Amidase</fullName>
    </submittedName>
</protein>
<dbReference type="SUPFAM" id="SSF75304">
    <property type="entry name" value="Amidase signature (AS) enzymes"/>
    <property type="match status" value="1"/>
</dbReference>
<evidence type="ECO:0000259" key="2">
    <source>
        <dbReference type="Pfam" id="PF01425"/>
    </source>
</evidence>
<evidence type="ECO:0000313" key="3">
    <source>
        <dbReference type="EMBL" id="MDT0631831.1"/>
    </source>
</evidence>
<dbReference type="PANTHER" id="PTHR11895">
    <property type="entry name" value="TRANSAMIDASE"/>
    <property type="match status" value="1"/>
</dbReference>
<comment type="similarity">
    <text evidence="1">Belongs to the amidase family.</text>
</comment>
<dbReference type="PROSITE" id="PS00571">
    <property type="entry name" value="AMIDASES"/>
    <property type="match status" value="1"/>
</dbReference>